<comment type="caution">
    <text evidence="12">The sequence shown here is derived from an EMBL/GenBank/DDBJ whole genome shotgun (WGS) entry which is preliminary data.</text>
</comment>
<keyword evidence="2" id="KW-1003">Cell membrane</keyword>
<proteinExistence type="inferred from homology"/>
<dbReference type="PANTHER" id="PTHR24249">
    <property type="entry name" value="HISTAMINE RECEPTOR-RELATED G-PROTEIN COUPLED RECEPTOR"/>
    <property type="match status" value="1"/>
</dbReference>
<evidence type="ECO:0000256" key="4">
    <source>
        <dbReference type="ARBA" id="ARBA00022989"/>
    </source>
</evidence>
<organism evidence="12 13">
    <name type="scientific">Elysia chlorotica</name>
    <name type="common">Eastern emerald elysia</name>
    <name type="synonym">Sea slug</name>
    <dbReference type="NCBI Taxonomy" id="188477"/>
    <lineage>
        <taxon>Eukaryota</taxon>
        <taxon>Metazoa</taxon>
        <taxon>Spiralia</taxon>
        <taxon>Lophotrochozoa</taxon>
        <taxon>Mollusca</taxon>
        <taxon>Gastropoda</taxon>
        <taxon>Heterobranchia</taxon>
        <taxon>Euthyneura</taxon>
        <taxon>Panpulmonata</taxon>
        <taxon>Sacoglossa</taxon>
        <taxon>Placobranchoidea</taxon>
        <taxon>Plakobranchidae</taxon>
        <taxon>Elysia</taxon>
    </lineage>
</organism>
<feature type="transmembrane region" description="Helical" evidence="10">
    <location>
        <begin position="153"/>
        <end position="176"/>
    </location>
</feature>
<feature type="transmembrane region" description="Helical" evidence="10">
    <location>
        <begin position="310"/>
        <end position="329"/>
    </location>
</feature>
<evidence type="ECO:0000256" key="2">
    <source>
        <dbReference type="ARBA" id="ARBA00022475"/>
    </source>
</evidence>
<dbReference type="AlphaFoldDB" id="A0A3S1BAR2"/>
<dbReference type="Pfam" id="PF00001">
    <property type="entry name" value="7tm_1"/>
    <property type="match status" value="1"/>
</dbReference>
<dbReference type="GO" id="GO:0005886">
    <property type="term" value="C:plasma membrane"/>
    <property type="evidence" value="ECO:0007669"/>
    <property type="project" value="UniProtKB-SubCell"/>
</dbReference>
<dbReference type="InterPro" id="IPR050569">
    <property type="entry name" value="TAAR"/>
</dbReference>
<dbReference type="GO" id="GO:0004930">
    <property type="term" value="F:G protein-coupled receptor activity"/>
    <property type="evidence" value="ECO:0007669"/>
    <property type="project" value="UniProtKB-KW"/>
</dbReference>
<feature type="transmembrane region" description="Helical" evidence="10">
    <location>
        <begin position="68"/>
        <end position="88"/>
    </location>
</feature>
<keyword evidence="8 9" id="KW-0807">Transducer</keyword>
<dbReference type="InterPro" id="IPR000276">
    <property type="entry name" value="GPCR_Rhodpsn"/>
</dbReference>
<dbReference type="SUPFAM" id="SSF81321">
    <property type="entry name" value="Family A G protein-coupled receptor-like"/>
    <property type="match status" value="1"/>
</dbReference>
<reference evidence="12 13" key="1">
    <citation type="submission" date="2019-01" db="EMBL/GenBank/DDBJ databases">
        <title>A draft genome assembly of the solar-powered sea slug Elysia chlorotica.</title>
        <authorList>
            <person name="Cai H."/>
            <person name="Li Q."/>
            <person name="Fang X."/>
            <person name="Li J."/>
            <person name="Curtis N.E."/>
            <person name="Altenburger A."/>
            <person name="Shibata T."/>
            <person name="Feng M."/>
            <person name="Maeda T."/>
            <person name="Schwartz J.A."/>
            <person name="Shigenobu S."/>
            <person name="Lundholm N."/>
            <person name="Nishiyama T."/>
            <person name="Yang H."/>
            <person name="Hasebe M."/>
            <person name="Li S."/>
            <person name="Pierce S.K."/>
            <person name="Wang J."/>
        </authorList>
    </citation>
    <scope>NUCLEOTIDE SEQUENCE [LARGE SCALE GENOMIC DNA]</scope>
    <source>
        <strain evidence="12">EC2010</strain>
        <tissue evidence="12">Whole organism of an adult</tissue>
    </source>
</reference>
<keyword evidence="6 10" id="KW-0472">Membrane</keyword>
<feature type="transmembrane region" description="Helical" evidence="10">
    <location>
        <begin position="270"/>
        <end position="290"/>
    </location>
</feature>
<feature type="transmembrane region" description="Helical" evidence="10">
    <location>
        <begin position="191"/>
        <end position="211"/>
    </location>
</feature>
<dbReference type="SMART" id="SM01381">
    <property type="entry name" value="7TM_GPCR_Srsx"/>
    <property type="match status" value="1"/>
</dbReference>
<evidence type="ECO:0000313" key="12">
    <source>
        <dbReference type="EMBL" id="RUS83895.1"/>
    </source>
</evidence>
<keyword evidence="13" id="KW-1185">Reference proteome</keyword>
<feature type="domain" description="G-protein coupled receptors family 1 profile" evidence="11">
    <location>
        <begin position="47"/>
        <end position="326"/>
    </location>
</feature>
<evidence type="ECO:0000313" key="13">
    <source>
        <dbReference type="Proteomes" id="UP000271974"/>
    </source>
</evidence>
<sequence>SNGSSKFNEDTTERTVRNTKSCVSEEYYISPVIDNIAFLFGVLLIAENVLMVCVIFRNRALHTNTNILVASLAFTDVMIGIQCLVMGLNARTNLRSWMRHRPTQQRVFHSFIAAANYGLVMISMVHLAVLSVDRYLFVRWPFRYSRRITRRRVLTTAIGIWTIGIIYIIVSVVSYLDPKLHVNCIVVNAPFAYAGGPLLCVYLISLIVVIASRIGMKETLVTNSYDSCSGRVNEIKHIRIPLRTSHSLTKDKDTRDEGNKKLLRRTKFKILKFVLVILGCYLVCTFPSIIRIIMIDLAHIDKLSETVEHASGLMLMANSGMNFLIMTQLNRDFRAALVKSFNCVKC</sequence>
<dbReference type="InterPro" id="IPR017452">
    <property type="entry name" value="GPCR_Rhodpsn_7TM"/>
</dbReference>
<feature type="transmembrane region" description="Helical" evidence="10">
    <location>
        <begin position="108"/>
        <end position="132"/>
    </location>
</feature>
<protein>
    <recommendedName>
        <fullName evidence="11">G-protein coupled receptors family 1 profile domain-containing protein</fullName>
    </recommendedName>
</protein>
<dbReference type="EMBL" id="RQTK01000226">
    <property type="protein sequence ID" value="RUS83895.1"/>
    <property type="molecule type" value="Genomic_DNA"/>
</dbReference>
<evidence type="ECO:0000256" key="3">
    <source>
        <dbReference type="ARBA" id="ARBA00022692"/>
    </source>
</evidence>
<evidence type="ECO:0000259" key="11">
    <source>
        <dbReference type="PROSITE" id="PS50262"/>
    </source>
</evidence>
<accession>A0A3S1BAR2</accession>
<comment type="similarity">
    <text evidence="9">Belongs to the G-protein coupled receptor 1 family.</text>
</comment>
<dbReference type="PANTHER" id="PTHR24249:SF372">
    <property type="entry name" value="G-PROTEIN COUPLED RECEPTORS FAMILY 1 PROFILE DOMAIN-CONTAINING PROTEIN"/>
    <property type="match status" value="1"/>
</dbReference>
<dbReference type="STRING" id="188477.A0A3S1BAR2"/>
<comment type="subcellular location">
    <subcellularLocation>
        <location evidence="1">Cell membrane</location>
        <topology evidence="1">Multi-pass membrane protein</topology>
    </subcellularLocation>
</comment>
<dbReference type="CDD" id="cd00637">
    <property type="entry name" value="7tm_classA_rhodopsin-like"/>
    <property type="match status" value="1"/>
</dbReference>
<feature type="transmembrane region" description="Helical" evidence="10">
    <location>
        <begin position="36"/>
        <end position="56"/>
    </location>
</feature>
<dbReference type="Proteomes" id="UP000271974">
    <property type="component" value="Unassembled WGS sequence"/>
</dbReference>
<dbReference type="PROSITE" id="PS50262">
    <property type="entry name" value="G_PROTEIN_RECEP_F1_2"/>
    <property type="match status" value="1"/>
</dbReference>
<evidence type="ECO:0000256" key="10">
    <source>
        <dbReference type="SAM" id="Phobius"/>
    </source>
</evidence>
<name>A0A3S1BAR2_ELYCH</name>
<dbReference type="PRINTS" id="PR00237">
    <property type="entry name" value="GPCRRHODOPSN"/>
</dbReference>
<evidence type="ECO:0000256" key="6">
    <source>
        <dbReference type="ARBA" id="ARBA00023136"/>
    </source>
</evidence>
<keyword evidence="5 9" id="KW-0297">G-protein coupled receptor</keyword>
<gene>
    <name evidence="12" type="ORF">EGW08_008376</name>
</gene>
<dbReference type="Gene3D" id="1.20.1070.10">
    <property type="entry name" value="Rhodopsin 7-helix transmembrane proteins"/>
    <property type="match status" value="1"/>
</dbReference>
<keyword evidence="3 9" id="KW-0812">Transmembrane</keyword>
<evidence type="ECO:0000256" key="5">
    <source>
        <dbReference type="ARBA" id="ARBA00023040"/>
    </source>
</evidence>
<dbReference type="OrthoDB" id="6286925at2759"/>
<feature type="non-terminal residue" evidence="12">
    <location>
        <position position="1"/>
    </location>
</feature>
<feature type="non-terminal residue" evidence="12">
    <location>
        <position position="346"/>
    </location>
</feature>
<evidence type="ECO:0000256" key="1">
    <source>
        <dbReference type="ARBA" id="ARBA00004651"/>
    </source>
</evidence>
<keyword evidence="4 10" id="KW-1133">Transmembrane helix</keyword>
<keyword evidence="7 9" id="KW-0675">Receptor</keyword>
<evidence type="ECO:0000256" key="7">
    <source>
        <dbReference type="ARBA" id="ARBA00023170"/>
    </source>
</evidence>
<dbReference type="PROSITE" id="PS00237">
    <property type="entry name" value="G_PROTEIN_RECEP_F1_1"/>
    <property type="match status" value="1"/>
</dbReference>
<evidence type="ECO:0000256" key="8">
    <source>
        <dbReference type="ARBA" id="ARBA00023224"/>
    </source>
</evidence>
<evidence type="ECO:0000256" key="9">
    <source>
        <dbReference type="RuleBase" id="RU000688"/>
    </source>
</evidence>